<reference evidence="1" key="1">
    <citation type="submission" date="2024-09" db="EMBL/GenBank/DDBJ databases">
        <title>Draft Genome Sequences of Neofusicoccum parvum.</title>
        <authorList>
            <person name="Ashida A."/>
            <person name="Camagna M."/>
            <person name="Tanaka A."/>
            <person name="Takemoto D."/>
        </authorList>
    </citation>
    <scope>NUCLEOTIDE SEQUENCE</scope>
    <source>
        <strain evidence="1">PPO83</strain>
    </source>
</reference>
<evidence type="ECO:0000313" key="1">
    <source>
        <dbReference type="EMBL" id="GME24617.1"/>
    </source>
</evidence>
<sequence length="207" mass="22756">MACPIHGSSDFTLPRRGSGYYSGFCTECFEESPEENYDYSEHLAVDEEGLESTDDNTQQSIDEAHWLTSTHQYEGAAESKDHDEDGDSTVACHASDDAASTDTSAFDTPTSSSDQFGTYHVASYDSVSFSGSAFVSEDEFDTSVRLDYTHTLSDWLDRSLDRDNGPWSTYNRRAESMQAPTPSYYGYISELNDDAGDDSATAPSYSG</sequence>
<gene>
    <name evidence="1" type="primary">g6879</name>
    <name evidence="1" type="ORF">NpPPO83_00006879</name>
</gene>
<comment type="caution">
    <text evidence="1">The sequence shown here is derived from an EMBL/GenBank/DDBJ whole genome shotgun (WGS) entry which is preliminary data.</text>
</comment>
<name>A0ACB5RVR9_9PEZI</name>
<keyword evidence="2" id="KW-1185">Reference proteome</keyword>
<evidence type="ECO:0000313" key="2">
    <source>
        <dbReference type="Proteomes" id="UP001165186"/>
    </source>
</evidence>
<dbReference type="Proteomes" id="UP001165186">
    <property type="component" value="Unassembled WGS sequence"/>
</dbReference>
<accession>A0ACB5RVR9</accession>
<proteinExistence type="predicted"/>
<protein>
    <submittedName>
        <fullName evidence="1">Uncharacterized protein</fullName>
    </submittedName>
</protein>
<dbReference type="EMBL" id="BSXG01000014">
    <property type="protein sequence ID" value="GME24617.1"/>
    <property type="molecule type" value="Genomic_DNA"/>
</dbReference>
<organism evidence="1 2">
    <name type="scientific">Neofusicoccum parvum</name>
    <dbReference type="NCBI Taxonomy" id="310453"/>
    <lineage>
        <taxon>Eukaryota</taxon>
        <taxon>Fungi</taxon>
        <taxon>Dikarya</taxon>
        <taxon>Ascomycota</taxon>
        <taxon>Pezizomycotina</taxon>
        <taxon>Dothideomycetes</taxon>
        <taxon>Dothideomycetes incertae sedis</taxon>
        <taxon>Botryosphaeriales</taxon>
        <taxon>Botryosphaeriaceae</taxon>
        <taxon>Neofusicoccum</taxon>
    </lineage>
</organism>